<protein>
    <submittedName>
        <fullName evidence="7">PLP-dependent aminotransferase family protein</fullName>
    </submittedName>
</protein>
<keyword evidence="2" id="KW-0663">Pyridoxal phosphate</keyword>
<dbReference type="RefSeq" id="WP_141289096.1">
    <property type="nucleotide sequence ID" value="NZ_BAAAEW010000033.1"/>
</dbReference>
<evidence type="ECO:0000259" key="6">
    <source>
        <dbReference type="PROSITE" id="PS50949"/>
    </source>
</evidence>
<dbReference type="InterPro" id="IPR015424">
    <property type="entry name" value="PyrdxlP-dep_Trfase"/>
</dbReference>
<dbReference type="Pfam" id="PF00392">
    <property type="entry name" value="GntR"/>
    <property type="match status" value="1"/>
</dbReference>
<dbReference type="GO" id="GO:0008483">
    <property type="term" value="F:transaminase activity"/>
    <property type="evidence" value="ECO:0007669"/>
    <property type="project" value="UniProtKB-KW"/>
</dbReference>
<dbReference type="CDD" id="cd00609">
    <property type="entry name" value="AAT_like"/>
    <property type="match status" value="1"/>
</dbReference>
<keyword evidence="7" id="KW-0808">Transferase</keyword>
<reference evidence="7 8" key="1">
    <citation type="journal article" date="2019" name="Int. J. Syst. Evol. Microbiol.">
        <title>The Global Catalogue of Microorganisms (GCM) 10K type strain sequencing project: providing services to taxonomists for standard genome sequencing and annotation.</title>
        <authorList>
            <consortium name="The Broad Institute Genomics Platform"/>
            <consortium name="The Broad Institute Genome Sequencing Center for Infectious Disease"/>
            <person name="Wu L."/>
            <person name="Ma J."/>
        </authorList>
    </citation>
    <scope>NUCLEOTIDE SEQUENCE [LARGE SCALE GENOMIC DNA]</scope>
    <source>
        <strain evidence="7 8">JCM 15503</strain>
    </source>
</reference>
<dbReference type="Gene3D" id="1.10.10.10">
    <property type="entry name" value="Winged helix-like DNA-binding domain superfamily/Winged helix DNA-binding domain"/>
    <property type="match status" value="1"/>
</dbReference>
<dbReference type="Proteomes" id="UP001500279">
    <property type="component" value="Unassembled WGS sequence"/>
</dbReference>
<dbReference type="SUPFAM" id="SSF53383">
    <property type="entry name" value="PLP-dependent transferases"/>
    <property type="match status" value="1"/>
</dbReference>
<dbReference type="EMBL" id="BAAAEW010000033">
    <property type="protein sequence ID" value="GAA0762676.1"/>
    <property type="molecule type" value="Genomic_DNA"/>
</dbReference>
<dbReference type="PANTHER" id="PTHR46577:SF2">
    <property type="entry name" value="TRANSCRIPTIONAL REGULATORY PROTEIN"/>
    <property type="match status" value="1"/>
</dbReference>
<evidence type="ECO:0000313" key="7">
    <source>
        <dbReference type="EMBL" id="GAA0762676.1"/>
    </source>
</evidence>
<keyword evidence="7" id="KW-0032">Aminotransferase</keyword>
<evidence type="ECO:0000256" key="1">
    <source>
        <dbReference type="ARBA" id="ARBA00005384"/>
    </source>
</evidence>
<comment type="caution">
    <text evidence="7">The sequence shown here is derived from an EMBL/GenBank/DDBJ whole genome shotgun (WGS) entry which is preliminary data.</text>
</comment>
<sequence length="464" mass="51016">MLQLQPQSSISLVAQIVEGLRSQIEQGGLRAGAKVPSIRQFAHAHQVSVFTVVEAYDRLVAQGWLVSRPHSGFFVRRRAQADGPAQTQVAAGQGFDAMWYMRKIFEHRHLSIKAGCGWLPGDWLAEDGLRRALRGLASEDADLGGYGDPKGYPPLRQFIAEAFAEQEVQVHPSQVLLTQGSSQALDLAVRRLVRAGDTVLVDDPGYANLLFSLRFQGATLVGVPRTPQGYDLPALERLIVAHQPKVFFTQPRLQSPTGSVAQLAHLHRVLQLAEKHDLTIVENDIYVDLDPNPRPSLASLDQLSRVITVGSYSKTISPNIRVGYLVAHPDMVEDLAQLKMIAGLTSAEFGERLALGVLIEGRWRKHLKGLRERLADAHQQVGQRLSGLGFELFAEPKAGMFLWARHPLVSDPVALSNKAAEHDIMLGPGHLFSADLGPTPWMRFNVAFSLDTKLAEFFQAQGLG</sequence>
<evidence type="ECO:0000313" key="8">
    <source>
        <dbReference type="Proteomes" id="UP001500279"/>
    </source>
</evidence>
<gene>
    <name evidence="7" type="ORF">GCM10009107_47410</name>
</gene>
<evidence type="ECO:0000256" key="5">
    <source>
        <dbReference type="ARBA" id="ARBA00023163"/>
    </source>
</evidence>
<dbReference type="SMART" id="SM00345">
    <property type="entry name" value="HTH_GNTR"/>
    <property type="match status" value="1"/>
</dbReference>
<dbReference type="InterPro" id="IPR000524">
    <property type="entry name" value="Tscrpt_reg_HTH_GntR"/>
</dbReference>
<keyword evidence="4" id="KW-0238">DNA-binding</keyword>
<dbReference type="InterPro" id="IPR004839">
    <property type="entry name" value="Aminotransferase_I/II_large"/>
</dbReference>
<dbReference type="PANTHER" id="PTHR46577">
    <property type="entry name" value="HTH-TYPE TRANSCRIPTIONAL REGULATORY PROTEIN GABR"/>
    <property type="match status" value="1"/>
</dbReference>
<evidence type="ECO:0000256" key="2">
    <source>
        <dbReference type="ARBA" id="ARBA00022898"/>
    </source>
</evidence>
<dbReference type="SUPFAM" id="SSF46785">
    <property type="entry name" value="Winged helix' DNA-binding domain"/>
    <property type="match status" value="1"/>
</dbReference>
<comment type="similarity">
    <text evidence="1">In the C-terminal section; belongs to the class-I pyridoxal-phosphate-dependent aminotransferase family.</text>
</comment>
<organism evidence="7 8">
    <name type="scientific">Ideonella azotifigens</name>
    <dbReference type="NCBI Taxonomy" id="513160"/>
    <lineage>
        <taxon>Bacteria</taxon>
        <taxon>Pseudomonadati</taxon>
        <taxon>Pseudomonadota</taxon>
        <taxon>Betaproteobacteria</taxon>
        <taxon>Burkholderiales</taxon>
        <taxon>Sphaerotilaceae</taxon>
        <taxon>Ideonella</taxon>
    </lineage>
</organism>
<dbReference type="CDD" id="cd07377">
    <property type="entry name" value="WHTH_GntR"/>
    <property type="match status" value="1"/>
</dbReference>
<feature type="domain" description="HTH gntR-type" evidence="6">
    <location>
        <begin position="10"/>
        <end position="78"/>
    </location>
</feature>
<dbReference type="InterPro" id="IPR036390">
    <property type="entry name" value="WH_DNA-bd_sf"/>
</dbReference>
<evidence type="ECO:0000256" key="4">
    <source>
        <dbReference type="ARBA" id="ARBA00023125"/>
    </source>
</evidence>
<keyword evidence="8" id="KW-1185">Reference proteome</keyword>
<proteinExistence type="inferred from homology"/>
<dbReference type="PROSITE" id="PS50949">
    <property type="entry name" value="HTH_GNTR"/>
    <property type="match status" value="1"/>
</dbReference>
<keyword evidence="3" id="KW-0805">Transcription regulation</keyword>
<name>A0ABN1KCV7_9BURK</name>
<dbReference type="InterPro" id="IPR051446">
    <property type="entry name" value="HTH_trans_reg/aminotransferase"/>
</dbReference>
<accession>A0ABN1KCV7</accession>
<dbReference type="InterPro" id="IPR015421">
    <property type="entry name" value="PyrdxlP-dep_Trfase_major"/>
</dbReference>
<dbReference type="InterPro" id="IPR036388">
    <property type="entry name" value="WH-like_DNA-bd_sf"/>
</dbReference>
<dbReference type="Pfam" id="PF00155">
    <property type="entry name" value="Aminotran_1_2"/>
    <property type="match status" value="1"/>
</dbReference>
<keyword evidence="5" id="KW-0804">Transcription</keyword>
<dbReference type="Gene3D" id="3.40.640.10">
    <property type="entry name" value="Type I PLP-dependent aspartate aminotransferase-like (Major domain)"/>
    <property type="match status" value="1"/>
</dbReference>
<evidence type="ECO:0000256" key="3">
    <source>
        <dbReference type="ARBA" id="ARBA00023015"/>
    </source>
</evidence>